<dbReference type="FunFam" id="3.30.70.100:FF:000047">
    <property type="entry name" value="Copper-transporting ATPase PAA1, chloroplastic"/>
    <property type="match status" value="1"/>
</dbReference>
<dbReference type="Gramene" id="TraesARI2B03G00901090.2">
    <property type="protein sequence ID" value="TraesARI2B03G00901090.2"/>
    <property type="gene ID" value="TraesARI2B03G00901090"/>
</dbReference>
<dbReference type="PROSITE" id="PS01047">
    <property type="entry name" value="HMA_1"/>
    <property type="match status" value="1"/>
</dbReference>
<dbReference type="AlphaFoldDB" id="A0A3B6C2B6"/>
<sequence>MESTLITRLSPLLPSPSKPRPLSSSPLAGARRIASISFSSGSVCGVLRPRGGVTSSVTAAAAALGEAAEAGSEAILLNVQGMMCDGCAASVKRILESQPEVTSATVDYKEARAVVWTTPEVKVAEDWQKQCGEKLASHLGTCGFESHPQGMDCH</sequence>
<dbReference type="PaxDb" id="4565-Traes_2BS_E12288CD6.1"/>
<dbReference type="InterPro" id="IPR036163">
    <property type="entry name" value="HMA_dom_sf"/>
</dbReference>
<reference evidence="4" key="1">
    <citation type="submission" date="2018-08" db="EMBL/GenBank/DDBJ databases">
        <authorList>
            <person name="Rossello M."/>
        </authorList>
    </citation>
    <scope>NUCLEOTIDE SEQUENCE [LARGE SCALE GENOMIC DNA]</scope>
    <source>
        <strain evidence="4">cv. Chinese Spring</strain>
    </source>
</reference>
<feature type="region of interest" description="Disordered" evidence="2">
    <location>
        <begin position="1"/>
        <end position="26"/>
    </location>
</feature>
<dbReference type="Gramene" id="TraesSTA2B03G00889130.2">
    <property type="protein sequence ID" value="TraesSTA2B03G00889130.2"/>
    <property type="gene ID" value="TraesSTA2B03G00889130"/>
</dbReference>
<dbReference type="Gene3D" id="3.30.70.100">
    <property type="match status" value="1"/>
</dbReference>
<dbReference type="Gramene" id="TraesCS2B02G188700.2">
    <property type="protein sequence ID" value="TraesCS2B02G188700.2"/>
    <property type="gene ID" value="TraesCS2B02G188700"/>
</dbReference>
<dbReference type="Gramene" id="TraesJAG2B03G00888800.1">
    <property type="protein sequence ID" value="TraesJAG2B03G00888800.1"/>
    <property type="gene ID" value="TraesJAG2B03G00888800"/>
</dbReference>
<accession>A0A3B6C2B6</accession>
<evidence type="ECO:0000256" key="2">
    <source>
        <dbReference type="SAM" id="MobiDB-lite"/>
    </source>
</evidence>
<evidence type="ECO:0000313" key="5">
    <source>
        <dbReference type="Proteomes" id="UP000019116"/>
    </source>
</evidence>
<feature type="domain" description="HMA" evidence="3">
    <location>
        <begin position="73"/>
        <end position="147"/>
    </location>
</feature>
<organism evidence="4">
    <name type="scientific">Triticum aestivum</name>
    <name type="common">Wheat</name>
    <dbReference type="NCBI Taxonomy" id="4565"/>
    <lineage>
        <taxon>Eukaryota</taxon>
        <taxon>Viridiplantae</taxon>
        <taxon>Streptophyta</taxon>
        <taxon>Embryophyta</taxon>
        <taxon>Tracheophyta</taxon>
        <taxon>Spermatophyta</taxon>
        <taxon>Magnoliopsida</taxon>
        <taxon>Liliopsida</taxon>
        <taxon>Poales</taxon>
        <taxon>Poaceae</taxon>
        <taxon>BOP clade</taxon>
        <taxon>Pooideae</taxon>
        <taxon>Triticodae</taxon>
        <taxon>Triticeae</taxon>
        <taxon>Triticinae</taxon>
        <taxon>Triticum</taxon>
    </lineage>
</organism>
<dbReference type="SMR" id="A0A3B6C2B6"/>
<keyword evidence="5" id="KW-1185">Reference proteome</keyword>
<dbReference type="InterPro" id="IPR017969">
    <property type="entry name" value="Heavy-metal-associated_CS"/>
</dbReference>
<protein>
    <recommendedName>
        <fullName evidence="3">HMA domain-containing protein</fullName>
    </recommendedName>
</protein>
<gene>
    <name evidence="4" type="primary">LOC123044153</name>
</gene>
<dbReference type="STRING" id="4565.A0A3B6C2B6"/>
<proteinExistence type="predicted"/>
<dbReference type="Proteomes" id="UP000019116">
    <property type="component" value="Chromosome 2B"/>
</dbReference>
<evidence type="ECO:0000256" key="1">
    <source>
        <dbReference type="ARBA" id="ARBA00022723"/>
    </source>
</evidence>
<dbReference type="GO" id="GO:0046872">
    <property type="term" value="F:metal ion binding"/>
    <property type="evidence" value="ECO:0007669"/>
    <property type="project" value="UniProtKB-KW"/>
</dbReference>
<reference evidence="4" key="2">
    <citation type="submission" date="2018-10" db="UniProtKB">
        <authorList>
            <consortium name="EnsemblPlants"/>
        </authorList>
    </citation>
    <scope>IDENTIFICATION</scope>
</reference>
<evidence type="ECO:0000313" key="4">
    <source>
        <dbReference type="EnsemblPlants" id="TraesCS2B02G188700.2"/>
    </source>
</evidence>
<dbReference type="EnsemblPlants" id="TraesCS2B02G188700.2">
    <property type="protein sequence ID" value="TraesCS2B02G188700.2"/>
    <property type="gene ID" value="TraesCS2B02G188700"/>
</dbReference>
<evidence type="ECO:0000259" key="3">
    <source>
        <dbReference type="PROSITE" id="PS50846"/>
    </source>
</evidence>
<dbReference type="Pfam" id="PF00403">
    <property type="entry name" value="HMA"/>
    <property type="match status" value="1"/>
</dbReference>
<dbReference type="Gramene" id="TraesCS2B03G0455200.2">
    <property type="protein sequence ID" value="TraesCS2B03G0455200.2.CDS"/>
    <property type="gene ID" value="TraesCS2B03G0455200"/>
</dbReference>
<dbReference type="SUPFAM" id="SSF55008">
    <property type="entry name" value="HMA, heavy metal-associated domain"/>
    <property type="match status" value="1"/>
</dbReference>
<name>A0A3B6C2B6_WHEAT</name>
<dbReference type="PROSITE" id="PS50846">
    <property type="entry name" value="HMA_2"/>
    <property type="match status" value="1"/>
</dbReference>
<dbReference type="CDD" id="cd00371">
    <property type="entry name" value="HMA"/>
    <property type="match status" value="1"/>
</dbReference>
<keyword evidence="1" id="KW-0479">Metal-binding</keyword>
<dbReference type="InterPro" id="IPR006121">
    <property type="entry name" value="HMA_dom"/>
</dbReference>
<dbReference type="Gramene" id="TraesPARA_EIv1.0_0576230.2">
    <property type="protein sequence ID" value="TraesPARA_EIv1.0_0576230.2.CDS"/>
    <property type="gene ID" value="TraesPARA_EIv1.0_0576230"/>
</dbReference>